<feature type="domain" description="AMP-dependent ligase C-terminal" evidence="1">
    <location>
        <begin position="375"/>
        <end position="471"/>
    </location>
</feature>
<gene>
    <name evidence="2" type="ORF">WPS_03030</name>
</gene>
<sequence>MSVSTAAGRMEAWSFPPRIDASYIPPNDQRYWHPVRETMPPDERDAAIAVRLREVMRHAYKSSAFYKKKWDDAGIDPESIRSLEDFERVPVVTKAELRASQAAHEPYGDYLCVPESEIHHIHGTSGTTGKPTAFAIGRNDWQTIGENHARILWGMGFRPGDTIFFGAIFSLYLGSWGAMSGAERMKARSFPFGAGAQGMTARAAQWLAMVKPAGFYGTPSYALRLAEVAREEGYDPRAFGLRTLFFSGEPGASIPSVRDRIENEFGARVIDTGTMAEMTPFMSAAGSAESHEGMLLWQDMVYHEVCDPATYARVPYGEQGTPVYTHLERTSQPMIRLLSNDLTHWVMEENPCGRTYPRLPKGVHGRIDDMFQIRGENVYPSEIDNVCNAIAGYGGEHRIHISRAQTMDELLVRAEYDATVAAGGDAAIAAFRRTLGDQLRKVLGVGANVEPVPPNTYERTDFKARRVVDDRDLYGQVYQSTHPH</sequence>
<proteinExistence type="predicted"/>
<evidence type="ECO:0000259" key="1">
    <source>
        <dbReference type="Pfam" id="PF14535"/>
    </source>
</evidence>
<dbReference type="SUPFAM" id="SSF56801">
    <property type="entry name" value="Acetyl-CoA synthetase-like"/>
    <property type="match status" value="1"/>
</dbReference>
<dbReference type="Gene3D" id="3.30.300.30">
    <property type="match status" value="1"/>
</dbReference>
<protein>
    <submittedName>
        <fullName evidence="2">Coenzyme F390 synthetase</fullName>
    </submittedName>
</protein>
<dbReference type="Proteomes" id="UP001317532">
    <property type="component" value="Chromosome"/>
</dbReference>
<dbReference type="PANTHER" id="PTHR43845:SF1">
    <property type="entry name" value="BLR5969 PROTEIN"/>
    <property type="match status" value="1"/>
</dbReference>
<organism evidence="2 3">
    <name type="scientific">Vulcanimicrobium alpinum</name>
    <dbReference type="NCBI Taxonomy" id="3016050"/>
    <lineage>
        <taxon>Bacteria</taxon>
        <taxon>Bacillati</taxon>
        <taxon>Vulcanimicrobiota</taxon>
        <taxon>Vulcanimicrobiia</taxon>
        <taxon>Vulcanimicrobiales</taxon>
        <taxon>Vulcanimicrobiaceae</taxon>
        <taxon>Vulcanimicrobium</taxon>
    </lineage>
</organism>
<dbReference type="Gene3D" id="3.40.50.12780">
    <property type="entry name" value="N-terminal domain of ligase-like"/>
    <property type="match status" value="1"/>
</dbReference>
<dbReference type="InterPro" id="IPR045851">
    <property type="entry name" value="AMP-bd_C_sf"/>
</dbReference>
<reference evidence="2 3" key="1">
    <citation type="journal article" date="2022" name="ISME Commun">
        <title>Vulcanimicrobium alpinus gen. nov. sp. nov., the first cultivated representative of the candidate phylum 'Eremiobacterota', is a metabolically versatile aerobic anoxygenic phototroph.</title>
        <authorList>
            <person name="Yabe S."/>
            <person name="Muto K."/>
            <person name="Abe K."/>
            <person name="Yokota A."/>
            <person name="Staudigel H."/>
            <person name="Tebo B.M."/>
        </authorList>
    </citation>
    <scope>NUCLEOTIDE SEQUENCE [LARGE SCALE GENOMIC DNA]</scope>
    <source>
        <strain evidence="2 3">WC8-2</strain>
    </source>
</reference>
<dbReference type="InterPro" id="IPR042099">
    <property type="entry name" value="ANL_N_sf"/>
</dbReference>
<dbReference type="EMBL" id="AP025523">
    <property type="protein sequence ID" value="BDE05027.1"/>
    <property type="molecule type" value="Genomic_DNA"/>
</dbReference>
<dbReference type="KEGG" id="vab:WPS_03030"/>
<evidence type="ECO:0000313" key="2">
    <source>
        <dbReference type="EMBL" id="BDE05027.1"/>
    </source>
</evidence>
<dbReference type="InterPro" id="IPR028154">
    <property type="entry name" value="AMP-dep_Lig_C"/>
</dbReference>
<evidence type="ECO:0000313" key="3">
    <source>
        <dbReference type="Proteomes" id="UP001317532"/>
    </source>
</evidence>
<accession>A0AAN1XSH3</accession>
<dbReference type="PANTHER" id="PTHR43845">
    <property type="entry name" value="BLR5969 PROTEIN"/>
    <property type="match status" value="1"/>
</dbReference>
<dbReference type="AlphaFoldDB" id="A0AAN1XSH3"/>
<keyword evidence="3" id="KW-1185">Reference proteome</keyword>
<name>A0AAN1XSH3_UNVUL</name>
<dbReference type="Pfam" id="PF14535">
    <property type="entry name" value="AMP-binding_C_2"/>
    <property type="match status" value="1"/>
</dbReference>